<dbReference type="Gene3D" id="2.170.120.20">
    <property type="entry name" value="Ribosomal protein L25, beta domain"/>
    <property type="match status" value="1"/>
</dbReference>
<dbReference type="GO" id="GO:0003735">
    <property type="term" value="F:structural constituent of ribosome"/>
    <property type="evidence" value="ECO:0007669"/>
    <property type="project" value="InterPro"/>
</dbReference>
<feature type="domain" description="Large ribosomal subunit protein bL25 beta" evidence="2">
    <location>
        <begin position="1"/>
        <end position="76"/>
    </location>
</feature>
<gene>
    <name evidence="3" type="ORF">METZ01_LOCUS104682</name>
</gene>
<evidence type="ECO:0000313" key="3">
    <source>
        <dbReference type="EMBL" id="SVA51828.1"/>
    </source>
</evidence>
<evidence type="ECO:0000259" key="2">
    <source>
        <dbReference type="Pfam" id="PF14693"/>
    </source>
</evidence>
<dbReference type="SUPFAM" id="SSF50715">
    <property type="entry name" value="Ribosomal protein L25-like"/>
    <property type="match status" value="1"/>
</dbReference>
<name>A0A381WI78_9ZZZZ</name>
<dbReference type="GO" id="GO:0006412">
    <property type="term" value="P:translation"/>
    <property type="evidence" value="ECO:0007669"/>
    <property type="project" value="InterPro"/>
</dbReference>
<feature type="region of interest" description="Disordered" evidence="1">
    <location>
        <begin position="102"/>
        <end position="132"/>
    </location>
</feature>
<sequence length="132" mass="13435">VPIVFVGEAEEVTNNDGMVDQNLFALTISSTPSNIPTEIEIDISALTIGDSLRVGDLVLPEGVTTELDPDDAVAVAMITRSTLEAMAAEEEAAAAALAAELAEGEEGIEGEEGALASDGDDGDDGEADASDE</sequence>
<evidence type="ECO:0000256" key="1">
    <source>
        <dbReference type="SAM" id="MobiDB-lite"/>
    </source>
</evidence>
<feature type="non-terminal residue" evidence="3">
    <location>
        <position position="1"/>
    </location>
</feature>
<dbReference type="GO" id="GO:0022625">
    <property type="term" value="C:cytosolic large ribosomal subunit"/>
    <property type="evidence" value="ECO:0007669"/>
    <property type="project" value="TreeGrafter"/>
</dbReference>
<dbReference type="GO" id="GO:0008097">
    <property type="term" value="F:5S rRNA binding"/>
    <property type="evidence" value="ECO:0007669"/>
    <property type="project" value="TreeGrafter"/>
</dbReference>
<dbReference type="InterPro" id="IPR037121">
    <property type="entry name" value="Ribosomal_bL25_C"/>
</dbReference>
<dbReference type="InterPro" id="IPR011035">
    <property type="entry name" value="Ribosomal_bL25/Gln-tRNA_synth"/>
</dbReference>
<reference evidence="3" key="1">
    <citation type="submission" date="2018-05" db="EMBL/GenBank/DDBJ databases">
        <authorList>
            <person name="Lanie J.A."/>
            <person name="Ng W.-L."/>
            <person name="Kazmierczak K.M."/>
            <person name="Andrzejewski T.M."/>
            <person name="Davidsen T.M."/>
            <person name="Wayne K.J."/>
            <person name="Tettelin H."/>
            <person name="Glass J.I."/>
            <person name="Rusch D."/>
            <person name="Podicherti R."/>
            <person name="Tsui H.-C.T."/>
            <person name="Winkler M.E."/>
        </authorList>
    </citation>
    <scope>NUCLEOTIDE SEQUENCE</scope>
</reference>
<dbReference type="PANTHER" id="PTHR33284:SF1">
    <property type="entry name" value="RIBOSOMAL PROTEIN L25_GLN-TRNA SYNTHETASE, ANTI-CODON-BINDING DOMAIN-CONTAINING PROTEIN"/>
    <property type="match status" value="1"/>
</dbReference>
<organism evidence="3">
    <name type="scientific">marine metagenome</name>
    <dbReference type="NCBI Taxonomy" id="408172"/>
    <lineage>
        <taxon>unclassified sequences</taxon>
        <taxon>metagenomes</taxon>
        <taxon>ecological metagenomes</taxon>
    </lineage>
</organism>
<dbReference type="PANTHER" id="PTHR33284">
    <property type="entry name" value="RIBOSOMAL PROTEIN L25/GLN-TRNA SYNTHETASE, ANTI-CODON-BINDING DOMAIN-CONTAINING PROTEIN"/>
    <property type="match status" value="1"/>
</dbReference>
<protein>
    <recommendedName>
        <fullName evidence="2">Large ribosomal subunit protein bL25 beta domain-containing protein</fullName>
    </recommendedName>
</protein>
<proteinExistence type="predicted"/>
<dbReference type="InterPro" id="IPR020930">
    <property type="entry name" value="Ribosomal_uL5_bac-type"/>
</dbReference>
<accession>A0A381WI78</accession>
<dbReference type="AlphaFoldDB" id="A0A381WI78"/>
<dbReference type="EMBL" id="UINC01011795">
    <property type="protein sequence ID" value="SVA51828.1"/>
    <property type="molecule type" value="Genomic_DNA"/>
</dbReference>
<dbReference type="InterPro" id="IPR020057">
    <property type="entry name" value="Ribosomal_bL25_b-dom"/>
</dbReference>
<dbReference type="Pfam" id="PF14693">
    <property type="entry name" value="Ribosomal_TL5_C"/>
    <property type="match status" value="1"/>
</dbReference>